<dbReference type="AlphaFoldDB" id="A0A232F1U7"/>
<dbReference type="PANTHER" id="PTHR23080:SF141">
    <property type="entry name" value="TRANSPOSASE HELIX-TURN-HELIX DOMAIN-CONTAINING PROTEIN"/>
    <property type="match status" value="1"/>
</dbReference>
<dbReference type="OrthoDB" id="6598185at2759"/>
<dbReference type="EMBL" id="NNAY01001221">
    <property type="protein sequence ID" value="OXU24694.1"/>
    <property type="molecule type" value="Genomic_DNA"/>
</dbReference>
<feature type="chain" id="PRO_5013122073" description="DDE Tnp4 domain-containing protein" evidence="3">
    <location>
        <begin position="21"/>
        <end position="255"/>
    </location>
</feature>
<keyword evidence="3" id="KW-0732">Signal</keyword>
<proteinExistence type="predicted"/>
<evidence type="ECO:0000256" key="3">
    <source>
        <dbReference type="SAM" id="SignalP"/>
    </source>
</evidence>
<evidence type="ECO:0000313" key="5">
    <source>
        <dbReference type="EMBL" id="OXU24694.1"/>
    </source>
</evidence>
<keyword evidence="6" id="KW-1185">Reference proteome</keyword>
<dbReference type="GO" id="GO:0046872">
    <property type="term" value="F:metal ion binding"/>
    <property type="evidence" value="ECO:0007669"/>
    <property type="project" value="UniProtKB-KW"/>
</dbReference>
<evidence type="ECO:0000256" key="2">
    <source>
        <dbReference type="ARBA" id="ARBA00022723"/>
    </source>
</evidence>
<dbReference type="Pfam" id="PF13359">
    <property type="entry name" value="DDE_Tnp_4"/>
    <property type="match status" value="1"/>
</dbReference>
<evidence type="ECO:0000313" key="6">
    <source>
        <dbReference type="Proteomes" id="UP000215335"/>
    </source>
</evidence>
<name>A0A232F1U7_9HYME</name>
<dbReference type="Proteomes" id="UP000215335">
    <property type="component" value="Unassembled WGS sequence"/>
</dbReference>
<organism evidence="5 6">
    <name type="scientific">Trichomalopsis sarcophagae</name>
    <dbReference type="NCBI Taxonomy" id="543379"/>
    <lineage>
        <taxon>Eukaryota</taxon>
        <taxon>Metazoa</taxon>
        <taxon>Ecdysozoa</taxon>
        <taxon>Arthropoda</taxon>
        <taxon>Hexapoda</taxon>
        <taxon>Insecta</taxon>
        <taxon>Pterygota</taxon>
        <taxon>Neoptera</taxon>
        <taxon>Endopterygota</taxon>
        <taxon>Hymenoptera</taxon>
        <taxon>Apocrita</taxon>
        <taxon>Proctotrupomorpha</taxon>
        <taxon>Chalcidoidea</taxon>
        <taxon>Pteromalidae</taxon>
        <taxon>Pteromalinae</taxon>
        <taxon>Trichomalopsis</taxon>
    </lineage>
</organism>
<reference evidence="5 6" key="1">
    <citation type="journal article" date="2017" name="Curr. Biol.">
        <title>The Evolution of Venom by Co-option of Single-Copy Genes.</title>
        <authorList>
            <person name="Martinson E.O."/>
            <person name="Mrinalini"/>
            <person name="Kelkar Y.D."/>
            <person name="Chang C.H."/>
            <person name="Werren J.H."/>
        </authorList>
    </citation>
    <scope>NUCLEOTIDE SEQUENCE [LARGE SCALE GENOMIC DNA]</scope>
    <source>
        <strain evidence="5 6">Alberta</strain>
        <tissue evidence="5">Whole body</tissue>
    </source>
</reference>
<comment type="cofactor">
    <cofactor evidence="1">
        <name>a divalent metal cation</name>
        <dbReference type="ChEBI" id="CHEBI:60240"/>
    </cofactor>
</comment>
<evidence type="ECO:0000256" key="1">
    <source>
        <dbReference type="ARBA" id="ARBA00001968"/>
    </source>
</evidence>
<sequence length="255" mass="29441">MKKIFLLTLYVKVIPIPIEAEAEQDIHHDWNCDTVFAKSTEFDESDICEKATDVDNAPVNTRSASVEFGDKSVQANSVTVRNAFYDTVKNLATILQSTIMRVSKEEILRNMPKCFNNYRSTTCVLDCTEIKIQKPSCLKCCIKFYSYYKGDLTVKFMTKVPPGGILIYKRVKLIRPPFLRNQTQLSKQEAIENRDIASARVHIERMNQRIKLFQILNNKIPWYFLNYVDDIFTLCCGLANLGSPTIRQQILKYNK</sequence>
<dbReference type="InterPro" id="IPR027806">
    <property type="entry name" value="HARBI1_dom"/>
</dbReference>
<gene>
    <name evidence="5" type="ORF">TSAR_000647</name>
</gene>
<accession>A0A232F1U7</accession>
<comment type="caution">
    <text evidence="5">The sequence shown here is derived from an EMBL/GenBank/DDBJ whole genome shotgun (WGS) entry which is preliminary data.</text>
</comment>
<dbReference type="PANTHER" id="PTHR23080">
    <property type="entry name" value="THAP DOMAIN PROTEIN"/>
    <property type="match status" value="1"/>
</dbReference>
<evidence type="ECO:0000259" key="4">
    <source>
        <dbReference type="Pfam" id="PF13359"/>
    </source>
</evidence>
<keyword evidence="2" id="KW-0479">Metal-binding</keyword>
<feature type="signal peptide" evidence="3">
    <location>
        <begin position="1"/>
        <end position="20"/>
    </location>
</feature>
<feature type="domain" description="DDE Tnp4" evidence="4">
    <location>
        <begin position="177"/>
        <end position="240"/>
    </location>
</feature>
<protein>
    <recommendedName>
        <fullName evidence="4">DDE Tnp4 domain-containing protein</fullName>
    </recommendedName>
</protein>